<keyword evidence="3" id="KW-1185">Reference proteome</keyword>
<dbReference type="OrthoDB" id="3358750at2759"/>
<gene>
    <name evidence="2" type="primary">Mo01263</name>
    <name evidence="2" type="ORF">E5Q_01263</name>
</gene>
<feature type="compositionally biased region" description="Basic and acidic residues" evidence="1">
    <location>
        <begin position="25"/>
        <end position="36"/>
    </location>
</feature>
<sequence length="110" mass="11790">MGSKGKSFETHMNDGDQTNYSKAELAAREPERHDVGKTGSHNPQDAKDERSIANRLSAANTQNDDGDAGPKQPPTKAALDHGNKPSKGAIIDEQIEAEEQAELAKKGIKP</sequence>
<evidence type="ECO:0000313" key="2">
    <source>
        <dbReference type="EMBL" id="GAA94611.1"/>
    </source>
</evidence>
<evidence type="ECO:0000256" key="1">
    <source>
        <dbReference type="SAM" id="MobiDB-lite"/>
    </source>
</evidence>
<dbReference type="HOGENOM" id="CLU_135765_2_0_1"/>
<comment type="caution">
    <text evidence="2">The sequence shown here is derived from an EMBL/GenBank/DDBJ whole genome shotgun (WGS) entry which is preliminary data.</text>
</comment>
<organism evidence="2 3">
    <name type="scientific">Mixia osmundae (strain CBS 9802 / IAM 14324 / JCM 22182 / KY 12970)</name>
    <dbReference type="NCBI Taxonomy" id="764103"/>
    <lineage>
        <taxon>Eukaryota</taxon>
        <taxon>Fungi</taxon>
        <taxon>Dikarya</taxon>
        <taxon>Basidiomycota</taxon>
        <taxon>Pucciniomycotina</taxon>
        <taxon>Mixiomycetes</taxon>
        <taxon>Mixiales</taxon>
        <taxon>Mixiaceae</taxon>
        <taxon>Mixia</taxon>
    </lineage>
</organism>
<protein>
    <submittedName>
        <fullName evidence="2">Uncharacterized protein</fullName>
    </submittedName>
</protein>
<name>G7DVK1_MIXOS</name>
<dbReference type="eggNOG" id="ENOG502SC0A">
    <property type="taxonomic scope" value="Eukaryota"/>
</dbReference>
<feature type="compositionally biased region" description="Basic and acidic residues" evidence="1">
    <location>
        <begin position="1"/>
        <end position="14"/>
    </location>
</feature>
<dbReference type="Proteomes" id="UP000009131">
    <property type="component" value="Unassembled WGS sequence"/>
</dbReference>
<evidence type="ECO:0000313" key="3">
    <source>
        <dbReference type="Proteomes" id="UP000009131"/>
    </source>
</evidence>
<proteinExistence type="predicted"/>
<feature type="region of interest" description="Disordered" evidence="1">
    <location>
        <begin position="1"/>
        <end position="90"/>
    </location>
</feature>
<dbReference type="InParanoid" id="G7DVK1"/>
<dbReference type="AlphaFoldDB" id="G7DVK1"/>
<reference evidence="2 3" key="2">
    <citation type="journal article" date="2012" name="Open Biol.">
        <title>Characteristics of nucleosomes and linker DNA regions on the genome of the basidiomycete Mixia osmundae revealed by mono- and dinucleosome mapping.</title>
        <authorList>
            <person name="Nishida H."/>
            <person name="Kondo S."/>
            <person name="Matsumoto T."/>
            <person name="Suzuki Y."/>
            <person name="Yoshikawa H."/>
            <person name="Taylor T.D."/>
            <person name="Sugiyama J."/>
        </authorList>
    </citation>
    <scope>NUCLEOTIDE SEQUENCE [LARGE SCALE GENOMIC DNA]</scope>
    <source>
        <strain evidence="3">CBS 9802 / IAM 14324 / JCM 22182 / KY 12970</strain>
    </source>
</reference>
<dbReference type="EMBL" id="BABT02000044">
    <property type="protein sequence ID" value="GAA94611.1"/>
    <property type="molecule type" value="Genomic_DNA"/>
</dbReference>
<accession>G7DVK1</accession>
<dbReference type="PANTHER" id="PTHR39475:SF1">
    <property type="entry name" value="CONIDIATION-SPECIFIC PROTEIN 6"/>
    <property type="match status" value="1"/>
</dbReference>
<dbReference type="PANTHER" id="PTHR39475">
    <property type="entry name" value="CONIDIATION-SPECIFIC PROTEIN 6"/>
    <property type="match status" value="1"/>
</dbReference>
<reference evidence="2 3" key="1">
    <citation type="journal article" date="2011" name="J. Gen. Appl. Microbiol.">
        <title>Draft genome sequencing of the enigmatic basidiomycete Mixia osmundae.</title>
        <authorList>
            <person name="Nishida H."/>
            <person name="Nagatsuka Y."/>
            <person name="Sugiyama J."/>
        </authorList>
    </citation>
    <scope>NUCLEOTIDE SEQUENCE [LARGE SCALE GENOMIC DNA]</scope>
    <source>
        <strain evidence="3">CBS 9802 / IAM 14324 / JCM 22182 / KY 12970</strain>
    </source>
</reference>